<dbReference type="PANTHER" id="PTHR12741:SF7">
    <property type="entry name" value="CALLOSE SYNTHASE 12"/>
    <property type="match status" value="1"/>
</dbReference>
<feature type="domain" description="Glycosyl transferase 48" evidence="1">
    <location>
        <begin position="127"/>
        <end position="212"/>
    </location>
</feature>
<reference evidence="3 4" key="1">
    <citation type="journal article" date="2019" name="Plant Biotechnol. J.">
        <title>The red bayberry genome and genetic basis of sex determination.</title>
        <authorList>
            <person name="Jia H.M."/>
            <person name="Jia H.J."/>
            <person name="Cai Q.L."/>
            <person name="Wang Y."/>
            <person name="Zhao H.B."/>
            <person name="Yang W.F."/>
            <person name="Wang G.Y."/>
            <person name="Li Y.H."/>
            <person name="Zhan D.L."/>
            <person name="Shen Y.T."/>
            <person name="Niu Q.F."/>
            <person name="Chang L."/>
            <person name="Qiu J."/>
            <person name="Zhao L."/>
            <person name="Xie H.B."/>
            <person name="Fu W.Y."/>
            <person name="Jin J."/>
            <person name="Li X.W."/>
            <person name="Jiao Y."/>
            <person name="Zhou C.C."/>
            <person name="Tu T."/>
            <person name="Chai C.Y."/>
            <person name="Gao J.L."/>
            <person name="Fan L.J."/>
            <person name="van de Weg E."/>
            <person name="Wang J.Y."/>
            <person name="Gao Z.S."/>
        </authorList>
    </citation>
    <scope>NUCLEOTIDE SEQUENCE [LARGE SCALE GENOMIC DNA]</scope>
    <source>
        <tissue evidence="3">Leaves</tissue>
    </source>
</reference>
<dbReference type="OrthoDB" id="1731188at2759"/>
<organism evidence="3 4">
    <name type="scientific">Morella rubra</name>
    <name type="common">Chinese bayberry</name>
    <dbReference type="NCBI Taxonomy" id="262757"/>
    <lineage>
        <taxon>Eukaryota</taxon>
        <taxon>Viridiplantae</taxon>
        <taxon>Streptophyta</taxon>
        <taxon>Embryophyta</taxon>
        <taxon>Tracheophyta</taxon>
        <taxon>Spermatophyta</taxon>
        <taxon>Magnoliopsida</taxon>
        <taxon>eudicotyledons</taxon>
        <taxon>Gunneridae</taxon>
        <taxon>Pentapetalae</taxon>
        <taxon>rosids</taxon>
        <taxon>fabids</taxon>
        <taxon>Fagales</taxon>
        <taxon>Myricaceae</taxon>
        <taxon>Morella</taxon>
    </lineage>
</organism>
<name>A0A6A1VAW2_9ROSI</name>
<dbReference type="EMBL" id="RXIC02000024">
    <property type="protein sequence ID" value="KAB1209934.1"/>
    <property type="molecule type" value="Genomic_DNA"/>
</dbReference>
<dbReference type="InterPro" id="IPR058851">
    <property type="entry name" value="CALS1_helical"/>
</dbReference>
<dbReference type="AlphaFoldDB" id="A0A6A1VAW2"/>
<evidence type="ECO:0000259" key="2">
    <source>
        <dbReference type="Pfam" id="PF25968"/>
    </source>
</evidence>
<dbReference type="Proteomes" id="UP000516437">
    <property type="component" value="Chromosome 6"/>
</dbReference>
<evidence type="ECO:0000313" key="3">
    <source>
        <dbReference type="EMBL" id="KAB1209934.1"/>
    </source>
</evidence>
<evidence type="ECO:0000313" key="4">
    <source>
        <dbReference type="Proteomes" id="UP000516437"/>
    </source>
</evidence>
<dbReference type="GO" id="GO:0005886">
    <property type="term" value="C:plasma membrane"/>
    <property type="evidence" value="ECO:0007669"/>
    <property type="project" value="TreeGrafter"/>
</dbReference>
<dbReference type="InterPro" id="IPR003440">
    <property type="entry name" value="Glyco_trans_48_dom"/>
</dbReference>
<sequence length="298" mass="35092">MTVLFTEIDHSIQTERFTKTFNMAVLPQLHVQLIKLVQLLNKPKKDPRQVVNILQALYEIAKRDIFKEKRSIEQLREDGLAPRNRASSEGLLFDNAVDLPAPTNETFYRQVRRLHTILTSRDSMHNIPVNLEARRRIAFFSNSLFMNMPHAPRVEKMMAFSVMTPYYSEEVVYSKEQLRTENEDGISILYYLQTIYADDWKNFLERMRKERNGHEYGTALMKYTYVVACQIYGTQKAKKEPQAEEILYLMKNNEALRVAYVDEVSTGRGEKEYYSVLVKYDHQLQKEMEIYRVKLPGP</sequence>
<proteinExistence type="predicted"/>
<dbReference type="Pfam" id="PF02364">
    <property type="entry name" value="Glucan_synthase"/>
    <property type="match status" value="2"/>
</dbReference>
<keyword evidence="4" id="KW-1185">Reference proteome</keyword>
<evidence type="ECO:0000259" key="1">
    <source>
        <dbReference type="Pfam" id="PF02364"/>
    </source>
</evidence>
<feature type="domain" description="Callose synthase helical" evidence="2">
    <location>
        <begin position="4"/>
        <end position="119"/>
    </location>
</feature>
<dbReference type="PANTHER" id="PTHR12741">
    <property type="entry name" value="LYST-INTERACTING PROTEIN LIP5 DOPAMINE RESPONSIVE PROTEIN DRG-1"/>
    <property type="match status" value="1"/>
</dbReference>
<gene>
    <name evidence="3" type="ORF">CJ030_MR6G028582</name>
</gene>
<accession>A0A6A1VAW2</accession>
<dbReference type="GO" id="GO:0000148">
    <property type="term" value="C:1,3-beta-D-glucan synthase complex"/>
    <property type="evidence" value="ECO:0007669"/>
    <property type="project" value="InterPro"/>
</dbReference>
<dbReference type="GO" id="GO:0003843">
    <property type="term" value="F:1,3-beta-D-glucan synthase activity"/>
    <property type="evidence" value="ECO:0007669"/>
    <property type="project" value="InterPro"/>
</dbReference>
<protein>
    <submittedName>
        <fullName evidence="3">Callose synthase 12</fullName>
    </submittedName>
</protein>
<dbReference type="Pfam" id="PF25968">
    <property type="entry name" value="CALS1"/>
    <property type="match status" value="1"/>
</dbReference>
<dbReference type="GO" id="GO:0006075">
    <property type="term" value="P:(1-&gt;3)-beta-D-glucan biosynthetic process"/>
    <property type="evidence" value="ECO:0007669"/>
    <property type="project" value="InterPro"/>
</dbReference>
<feature type="domain" description="Glycosyl transferase 48" evidence="1">
    <location>
        <begin position="218"/>
        <end position="298"/>
    </location>
</feature>
<comment type="caution">
    <text evidence="3">The sequence shown here is derived from an EMBL/GenBank/DDBJ whole genome shotgun (WGS) entry which is preliminary data.</text>
</comment>